<organism evidence="1">
    <name type="scientific">Arundo donax</name>
    <name type="common">Giant reed</name>
    <name type="synonym">Donax arundinaceus</name>
    <dbReference type="NCBI Taxonomy" id="35708"/>
    <lineage>
        <taxon>Eukaryota</taxon>
        <taxon>Viridiplantae</taxon>
        <taxon>Streptophyta</taxon>
        <taxon>Embryophyta</taxon>
        <taxon>Tracheophyta</taxon>
        <taxon>Spermatophyta</taxon>
        <taxon>Magnoliopsida</taxon>
        <taxon>Liliopsida</taxon>
        <taxon>Poales</taxon>
        <taxon>Poaceae</taxon>
        <taxon>PACMAD clade</taxon>
        <taxon>Arundinoideae</taxon>
        <taxon>Arundineae</taxon>
        <taxon>Arundo</taxon>
    </lineage>
</organism>
<dbReference type="AlphaFoldDB" id="A0A0A9CRB6"/>
<reference evidence="1" key="2">
    <citation type="journal article" date="2015" name="Data Brief">
        <title>Shoot transcriptome of the giant reed, Arundo donax.</title>
        <authorList>
            <person name="Barrero R.A."/>
            <person name="Guerrero F.D."/>
            <person name="Moolhuijzen P."/>
            <person name="Goolsby J.A."/>
            <person name="Tidwell J."/>
            <person name="Bellgard S.E."/>
            <person name="Bellgard M.I."/>
        </authorList>
    </citation>
    <scope>NUCLEOTIDE SEQUENCE</scope>
    <source>
        <tissue evidence="1">Shoot tissue taken approximately 20 cm above the soil surface</tissue>
    </source>
</reference>
<dbReference type="EMBL" id="GBRH01221950">
    <property type="protein sequence ID" value="JAD75945.1"/>
    <property type="molecule type" value="Transcribed_RNA"/>
</dbReference>
<reference evidence="1" key="1">
    <citation type="submission" date="2014-09" db="EMBL/GenBank/DDBJ databases">
        <authorList>
            <person name="Magalhaes I.L.F."/>
            <person name="Oliveira U."/>
            <person name="Santos F.R."/>
            <person name="Vidigal T.H.D.A."/>
            <person name="Brescovit A.D."/>
            <person name="Santos A.J."/>
        </authorList>
    </citation>
    <scope>NUCLEOTIDE SEQUENCE</scope>
    <source>
        <tissue evidence="1">Shoot tissue taken approximately 20 cm above the soil surface</tissue>
    </source>
</reference>
<sequence length="99" mass="11505">MSIIAVCLALKLTPFLYMKKGYSQRFNLFHNGLILVSNLVQSQTLWKWLRIIMLTKNRRSKYCLYVWGISCHTKCNADYPLLSHSSSVCFIACTRLVLQ</sequence>
<accession>A0A0A9CRB6</accession>
<evidence type="ECO:0000313" key="1">
    <source>
        <dbReference type="EMBL" id="JAD75945.1"/>
    </source>
</evidence>
<name>A0A0A9CRB6_ARUDO</name>
<proteinExistence type="predicted"/>
<protein>
    <submittedName>
        <fullName evidence="1">Uncharacterized protein</fullName>
    </submittedName>
</protein>